<feature type="domain" description="Rieske" evidence="6">
    <location>
        <begin position="7"/>
        <end position="109"/>
    </location>
</feature>
<dbReference type="SUPFAM" id="SSF50022">
    <property type="entry name" value="ISP domain"/>
    <property type="match status" value="1"/>
</dbReference>
<dbReference type="AlphaFoldDB" id="A0A1M7U8E9"/>
<keyword evidence="4" id="KW-0408">Iron</keyword>
<accession>A0A1M7U8E9</accession>
<dbReference type="GO" id="GO:0051537">
    <property type="term" value="F:2 iron, 2 sulfur cluster binding"/>
    <property type="evidence" value="ECO:0007669"/>
    <property type="project" value="UniProtKB-KW"/>
</dbReference>
<name>A0A1M7U8E9_9BRAD</name>
<dbReference type="InterPro" id="IPR050584">
    <property type="entry name" value="Cholesterol_7-desaturase"/>
</dbReference>
<keyword evidence="5" id="KW-0411">Iron-sulfur</keyword>
<dbReference type="CDD" id="cd08878">
    <property type="entry name" value="RHO_alpha_C_DMO-like"/>
    <property type="match status" value="1"/>
</dbReference>
<dbReference type="GO" id="GO:0046872">
    <property type="term" value="F:metal ion binding"/>
    <property type="evidence" value="ECO:0007669"/>
    <property type="project" value="UniProtKB-KW"/>
</dbReference>
<keyword evidence="2" id="KW-0479">Metal-binding</keyword>
<proteinExistence type="predicted"/>
<evidence type="ECO:0000313" key="7">
    <source>
        <dbReference type="EMBL" id="SHN79309.1"/>
    </source>
</evidence>
<dbReference type="GO" id="GO:0008168">
    <property type="term" value="F:methyltransferase activity"/>
    <property type="evidence" value="ECO:0007669"/>
    <property type="project" value="UniProtKB-KW"/>
</dbReference>
<protein>
    <submittedName>
        <fullName evidence="7">Vanillate O-demethylase monooxygenase subunit</fullName>
    </submittedName>
</protein>
<reference evidence="8" key="1">
    <citation type="submission" date="2016-11" db="EMBL/GenBank/DDBJ databases">
        <authorList>
            <person name="Varghese N."/>
            <person name="Submissions S."/>
        </authorList>
    </citation>
    <scope>NUCLEOTIDE SEQUENCE [LARGE SCALE GENOMIC DNA]</scope>
    <source>
        <strain evidence="8">GAS401</strain>
    </source>
</reference>
<dbReference type="Pfam" id="PF00355">
    <property type="entry name" value="Rieske"/>
    <property type="match status" value="1"/>
</dbReference>
<gene>
    <name evidence="7" type="ORF">SAMN05444170_3984</name>
</gene>
<evidence type="ECO:0000256" key="3">
    <source>
        <dbReference type="ARBA" id="ARBA00023002"/>
    </source>
</evidence>
<keyword evidence="3" id="KW-0560">Oxidoreductase</keyword>
<evidence type="ECO:0000313" key="8">
    <source>
        <dbReference type="Proteomes" id="UP000184096"/>
    </source>
</evidence>
<evidence type="ECO:0000256" key="1">
    <source>
        <dbReference type="ARBA" id="ARBA00022714"/>
    </source>
</evidence>
<organism evidence="7 8">
    <name type="scientific">Bradyrhizobium erythrophlei</name>
    <dbReference type="NCBI Taxonomy" id="1437360"/>
    <lineage>
        <taxon>Bacteria</taxon>
        <taxon>Pseudomonadati</taxon>
        <taxon>Pseudomonadota</taxon>
        <taxon>Alphaproteobacteria</taxon>
        <taxon>Hyphomicrobiales</taxon>
        <taxon>Nitrobacteraceae</taxon>
        <taxon>Bradyrhizobium</taxon>
    </lineage>
</organism>
<dbReference type="SUPFAM" id="SSF55961">
    <property type="entry name" value="Bet v1-like"/>
    <property type="match status" value="1"/>
</dbReference>
<keyword evidence="8" id="KW-1185">Reference proteome</keyword>
<dbReference type="PANTHER" id="PTHR21266:SF60">
    <property type="entry name" value="3-KETOSTEROID-9-ALPHA-MONOOXYGENASE, OXYGENASE COMPONENT"/>
    <property type="match status" value="1"/>
</dbReference>
<evidence type="ECO:0000256" key="2">
    <source>
        <dbReference type="ARBA" id="ARBA00022723"/>
    </source>
</evidence>
<dbReference type="InterPro" id="IPR044043">
    <property type="entry name" value="VanA_C_cat"/>
</dbReference>
<dbReference type="EMBL" id="LT670849">
    <property type="protein sequence ID" value="SHN79309.1"/>
    <property type="molecule type" value="Genomic_DNA"/>
</dbReference>
<dbReference type="RefSeq" id="WP_072820295.1">
    <property type="nucleotide sequence ID" value="NZ_LT670849.1"/>
</dbReference>
<dbReference type="Pfam" id="PF19112">
    <property type="entry name" value="VanA_C"/>
    <property type="match status" value="1"/>
</dbReference>
<dbReference type="PANTHER" id="PTHR21266">
    <property type="entry name" value="IRON-SULFUR DOMAIN CONTAINING PROTEIN"/>
    <property type="match status" value="1"/>
</dbReference>
<dbReference type="Gene3D" id="3.90.380.10">
    <property type="entry name" value="Naphthalene 1,2-dioxygenase Alpha Subunit, Chain A, domain 1"/>
    <property type="match status" value="1"/>
</dbReference>
<keyword evidence="7" id="KW-0503">Monooxygenase</keyword>
<dbReference type="OrthoDB" id="9800776at2"/>
<evidence type="ECO:0000256" key="5">
    <source>
        <dbReference type="ARBA" id="ARBA00023014"/>
    </source>
</evidence>
<dbReference type="InterPro" id="IPR017941">
    <property type="entry name" value="Rieske_2Fe-2S"/>
</dbReference>
<dbReference type="GO" id="GO:0032259">
    <property type="term" value="P:methylation"/>
    <property type="evidence" value="ECO:0007669"/>
    <property type="project" value="UniProtKB-KW"/>
</dbReference>
<sequence length="348" mass="39426">MFLYNAWYVAAWATEIGTKPLARTLLEEPVVFYRQSDGQVVVALEDRCCHRGMPLSRGEVFGNNIRCEYHGMVFDRSGNCVEIPGQPLVPKSARVRSFPVAERDGLIWMGDASLSDPAAIPSYPWHARWPHKCKTERLDCNYLLLSDNLLDQTHAAYVHKSTLASNVDAYERAEMKISPTEDGVKFIRWMLNCQPPGIYAKAVKFAGRVDRWGEFEYVAPSCILQFTGARNVGEGAYEKDDRDGGFGLRIFYGITPETEHTSWFMWSVANGHRQNEPQATEELFTEIEHAFKEDEDVLVAQYATLRKLGDRPLINIASDGARIHARLALERKIAQERGIPREEVITLA</sequence>
<dbReference type="InterPro" id="IPR036922">
    <property type="entry name" value="Rieske_2Fe-2S_sf"/>
</dbReference>
<dbReference type="PROSITE" id="PS51296">
    <property type="entry name" value="RIESKE"/>
    <property type="match status" value="1"/>
</dbReference>
<keyword evidence="7" id="KW-0489">Methyltransferase</keyword>
<dbReference type="Gene3D" id="2.102.10.10">
    <property type="entry name" value="Rieske [2Fe-2S] iron-sulphur domain"/>
    <property type="match status" value="1"/>
</dbReference>
<evidence type="ECO:0000259" key="6">
    <source>
        <dbReference type="PROSITE" id="PS51296"/>
    </source>
</evidence>
<dbReference type="GO" id="GO:0004497">
    <property type="term" value="F:monooxygenase activity"/>
    <property type="evidence" value="ECO:0007669"/>
    <property type="project" value="UniProtKB-KW"/>
</dbReference>
<evidence type="ECO:0000256" key="4">
    <source>
        <dbReference type="ARBA" id="ARBA00023004"/>
    </source>
</evidence>
<dbReference type="Proteomes" id="UP000184096">
    <property type="component" value="Chromosome I"/>
</dbReference>
<keyword evidence="1" id="KW-0001">2Fe-2S</keyword>
<keyword evidence="7" id="KW-0808">Transferase</keyword>